<evidence type="ECO:0000313" key="2">
    <source>
        <dbReference type="Proteomes" id="UP001165960"/>
    </source>
</evidence>
<organism evidence="1 2">
    <name type="scientific">Entomophthora muscae</name>
    <dbReference type="NCBI Taxonomy" id="34485"/>
    <lineage>
        <taxon>Eukaryota</taxon>
        <taxon>Fungi</taxon>
        <taxon>Fungi incertae sedis</taxon>
        <taxon>Zoopagomycota</taxon>
        <taxon>Entomophthoromycotina</taxon>
        <taxon>Entomophthoromycetes</taxon>
        <taxon>Entomophthorales</taxon>
        <taxon>Entomophthoraceae</taxon>
        <taxon>Entomophthora</taxon>
    </lineage>
</organism>
<name>A0ACC2TG29_9FUNG</name>
<proteinExistence type="predicted"/>
<keyword evidence="2" id="KW-1185">Reference proteome</keyword>
<comment type="caution">
    <text evidence="1">The sequence shown here is derived from an EMBL/GenBank/DDBJ whole genome shotgun (WGS) entry which is preliminary data.</text>
</comment>
<sequence>MEDQDDVFLNEENNLLSLSSLVFSESEESESDYDERDYFDGIDFVVPTSILNQYPSEDPILALEIALIERSLLAKQGKSHLGASDILSATPSAGYENGQSVSQMLEFGRLLIPYYTRYIQMLYDLASDNSEQENSHSDSDTSSVSLNDWTG</sequence>
<accession>A0ACC2TG29</accession>
<evidence type="ECO:0000313" key="1">
    <source>
        <dbReference type="EMBL" id="KAJ9073416.1"/>
    </source>
</evidence>
<reference evidence="1" key="1">
    <citation type="submission" date="2022-04" db="EMBL/GenBank/DDBJ databases">
        <title>Genome of the entomopathogenic fungus Entomophthora muscae.</title>
        <authorList>
            <person name="Elya C."/>
            <person name="Lovett B.R."/>
            <person name="Lee E."/>
            <person name="Macias A.M."/>
            <person name="Hajek A.E."/>
            <person name="De Bivort B.L."/>
            <person name="Kasson M.T."/>
            <person name="De Fine Licht H.H."/>
            <person name="Stajich J.E."/>
        </authorList>
    </citation>
    <scope>NUCLEOTIDE SEQUENCE</scope>
    <source>
        <strain evidence="1">Berkeley</strain>
    </source>
</reference>
<dbReference type="Proteomes" id="UP001165960">
    <property type="component" value="Unassembled WGS sequence"/>
</dbReference>
<gene>
    <name evidence="1" type="ORF">DSO57_1016811</name>
</gene>
<protein>
    <submittedName>
        <fullName evidence="1">Uncharacterized protein</fullName>
    </submittedName>
</protein>
<dbReference type="EMBL" id="QTSX02002909">
    <property type="protein sequence ID" value="KAJ9073416.1"/>
    <property type="molecule type" value="Genomic_DNA"/>
</dbReference>